<evidence type="ECO:0000256" key="4">
    <source>
        <dbReference type="ARBA" id="ARBA00023157"/>
    </source>
</evidence>
<dbReference type="OrthoDB" id="2190652at2759"/>
<dbReference type="SMART" id="SM00408">
    <property type="entry name" value="IGc2"/>
    <property type="match status" value="1"/>
</dbReference>
<name>A0A9J7MQU9_BRAFL</name>
<dbReference type="RefSeq" id="XP_035677357.1">
    <property type="nucleotide sequence ID" value="XM_035821464.1"/>
</dbReference>
<dbReference type="SUPFAM" id="SSF48726">
    <property type="entry name" value="Immunoglobulin"/>
    <property type="match status" value="1"/>
</dbReference>
<dbReference type="Pfam" id="PF13855">
    <property type="entry name" value="LRR_8"/>
    <property type="match status" value="2"/>
</dbReference>
<dbReference type="InterPro" id="IPR013783">
    <property type="entry name" value="Ig-like_fold"/>
</dbReference>
<keyword evidence="2 6" id="KW-0732">Signal</keyword>
<gene>
    <name evidence="9" type="primary">LOC118416370</name>
</gene>
<evidence type="ECO:0000259" key="7">
    <source>
        <dbReference type="PROSITE" id="PS50835"/>
    </source>
</evidence>
<dbReference type="InterPro" id="IPR007110">
    <property type="entry name" value="Ig-like_dom"/>
</dbReference>
<reference evidence="8" key="1">
    <citation type="journal article" date="2020" name="Nat. Ecol. Evol.">
        <title>Deeply conserved synteny resolves early events in vertebrate evolution.</title>
        <authorList>
            <person name="Simakov O."/>
            <person name="Marletaz F."/>
            <person name="Yue J.X."/>
            <person name="O'Connell B."/>
            <person name="Jenkins J."/>
            <person name="Brandt A."/>
            <person name="Calef R."/>
            <person name="Tung C.H."/>
            <person name="Huang T.K."/>
            <person name="Schmutz J."/>
            <person name="Satoh N."/>
            <person name="Yu J.K."/>
            <person name="Putnam N.H."/>
            <person name="Green R.E."/>
            <person name="Rokhsar D.S."/>
        </authorList>
    </citation>
    <scope>NUCLEOTIDE SEQUENCE [LARGE SCALE GENOMIC DNA]</scope>
    <source>
        <strain evidence="8">S238N-H82</strain>
    </source>
</reference>
<evidence type="ECO:0000313" key="8">
    <source>
        <dbReference type="Proteomes" id="UP000001554"/>
    </source>
</evidence>
<keyword evidence="8" id="KW-1185">Reference proteome</keyword>
<dbReference type="InterPro" id="IPR003591">
    <property type="entry name" value="Leu-rich_rpt_typical-subtyp"/>
</dbReference>
<dbReference type="Proteomes" id="UP000001554">
    <property type="component" value="Chromosome 5"/>
</dbReference>
<proteinExistence type="predicted"/>
<dbReference type="FunFam" id="3.80.10.10:FF:001360">
    <property type="entry name" value="Uncharacterized protein"/>
    <property type="match status" value="1"/>
</dbReference>
<dbReference type="OMA" id="HSHRELH"/>
<evidence type="ECO:0000256" key="2">
    <source>
        <dbReference type="ARBA" id="ARBA00022729"/>
    </source>
</evidence>
<accession>A0A9J7MQU9</accession>
<dbReference type="Gene3D" id="2.60.40.10">
    <property type="entry name" value="Immunoglobulins"/>
    <property type="match status" value="1"/>
</dbReference>
<dbReference type="SMART" id="SM00369">
    <property type="entry name" value="LRR_TYP"/>
    <property type="match status" value="8"/>
</dbReference>
<organism evidence="8 9">
    <name type="scientific">Branchiostoma floridae</name>
    <name type="common">Florida lancelet</name>
    <name type="synonym">Amphioxus</name>
    <dbReference type="NCBI Taxonomy" id="7739"/>
    <lineage>
        <taxon>Eukaryota</taxon>
        <taxon>Metazoa</taxon>
        <taxon>Chordata</taxon>
        <taxon>Cephalochordata</taxon>
        <taxon>Leptocardii</taxon>
        <taxon>Amphioxiformes</taxon>
        <taxon>Branchiostomatidae</taxon>
        <taxon>Branchiostoma</taxon>
    </lineage>
</organism>
<dbReference type="PANTHER" id="PTHR24369">
    <property type="entry name" value="ANTIGEN BSP, PUTATIVE-RELATED"/>
    <property type="match status" value="1"/>
</dbReference>
<dbReference type="KEGG" id="bfo:118416370"/>
<evidence type="ECO:0000313" key="9">
    <source>
        <dbReference type="RefSeq" id="XP_035677357.1"/>
    </source>
</evidence>
<reference evidence="9" key="2">
    <citation type="submission" date="2025-08" db="UniProtKB">
        <authorList>
            <consortium name="RefSeq"/>
        </authorList>
    </citation>
    <scope>IDENTIFICATION</scope>
    <source>
        <strain evidence="9">S238N-H82</strain>
        <tissue evidence="9">Testes</tissue>
    </source>
</reference>
<dbReference type="InterPro" id="IPR001611">
    <property type="entry name" value="Leu-rich_rpt"/>
</dbReference>
<dbReference type="InterPro" id="IPR036179">
    <property type="entry name" value="Ig-like_dom_sf"/>
</dbReference>
<dbReference type="Gene3D" id="3.80.10.10">
    <property type="entry name" value="Ribonuclease Inhibitor"/>
    <property type="match status" value="2"/>
</dbReference>
<dbReference type="Pfam" id="PF13927">
    <property type="entry name" value="Ig_3"/>
    <property type="match status" value="1"/>
</dbReference>
<dbReference type="InterPro" id="IPR003598">
    <property type="entry name" value="Ig_sub2"/>
</dbReference>
<dbReference type="FunFam" id="3.80.10.10:FF:000770">
    <property type="entry name" value="Uncharacterized protein"/>
    <property type="match status" value="1"/>
</dbReference>
<evidence type="ECO:0000256" key="3">
    <source>
        <dbReference type="ARBA" id="ARBA00022737"/>
    </source>
</evidence>
<dbReference type="SUPFAM" id="SSF52058">
    <property type="entry name" value="L domain-like"/>
    <property type="match status" value="1"/>
</dbReference>
<feature type="signal peptide" evidence="6">
    <location>
        <begin position="1"/>
        <end position="20"/>
    </location>
</feature>
<dbReference type="InterPro" id="IPR050541">
    <property type="entry name" value="LRR_TM_domain-containing"/>
</dbReference>
<dbReference type="PANTHER" id="PTHR24369:SF211">
    <property type="entry name" value="LEUCINE-RICH REPEAT-CONTAINING PROTEIN 15-LIKE"/>
    <property type="match status" value="1"/>
</dbReference>
<feature type="chain" id="PRO_5039928346" evidence="6">
    <location>
        <begin position="21"/>
        <end position="454"/>
    </location>
</feature>
<dbReference type="PROSITE" id="PS50835">
    <property type="entry name" value="IG_LIKE"/>
    <property type="match status" value="1"/>
</dbReference>
<dbReference type="GeneID" id="118416370"/>
<dbReference type="FunFam" id="2.60.40.10:FF:002224">
    <property type="entry name" value="Uncharacterized protein"/>
    <property type="match status" value="1"/>
</dbReference>
<feature type="domain" description="Ig-like" evidence="7">
    <location>
        <begin position="339"/>
        <end position="441"/>
    </location>
</feature>
<keyword evidence="1" id="KW-0433">Leucine-rich repeat</keyword>
<dbReference type="AlphaFoldDB" id="A0A9J7MQU9"/>
<dbReference type="InterPro" id="IPR032675">
    <property type="entry name" value="LRR_dom_sf"/>
</dbReference>
<keyword evidence="5" id="KW-0325">Glycoprotein</keyword>
<keyword evidence="4" id="KW-1015">Disulfide bond</keyword>
<evidence type="ECO:0000256" key="6">
    <source>
        <dbReference type="SAM" id="SignalP"/>
    </source>
</evidence>
<dbReference type="PROSITE" id="PS51450">
    <property type="entry name" value="LRR"/>
    <property type="match status" value="3"/>
</dbReference>
<evidence type="ECO:0000256" key="1">
    <source>
        <dbReference type="ARBA" id="ARBA00022614"/>
    </source>
</evidence>
<keyword evidence="3" id="KW-0677">Repeat</keyword>
<protein>
    <submittedName>
        <fullName evidence="9">Leucine-rich repeat-containing protein 15-like</fullName>
    </submittedName>
</protein>
<evidence type="ECO:0000256" key="5">
    <source>
        <dbReference type="ARBA" id="ARBA00023180"/>
    </source>
</evidence>
<sequence length="454" mass="49739">MAIRLGTCLILLLLMNVTESGLSFPKCDSVCPTPSDYPDRDLGSVPQSLPASVDGLCLDDHAIVSLKQSDFSKYTNIIFICLRRNSITNITIGTFPNLTERWRLDLTSNQINSIQAGSFSNLPQLKALILAFNQITSIQPGSFSNLPRLVRLDLPHNQLTCIQPGVFSDLPKLLTLDLSNNQICNIQPGSFSNLPRLSRLDLTSNQISCLQPGLFTNLPGLRWLLLSMNQIDNIQSGTFVNLPQLECLGLNSNHISNIQNGIFLNLPKLNTLLLDKNQIKVLPYNFLMLITTVNLKNNPWQCDCRMVPIRQKMIWAVASQIRCREPSRFWGQKLTDINPEDLLCEEARIVRFEVVGGNSTLVKEETLVLVCEASGIPTPDITVTLPSGQNVTVESGGRVTVDVNGTIAITNVTAAADAGLYICIAANPVGSTTAKQVVDVQMLTSAHTSTSVLV</sequence>